<organism evidence="1 2">
    <name type="scientific">Corynebacterium qintianiae</name>
    <dbReference type="NCBI Taxonomy" id="2709392"/>
    <lineage>
        <taxon>Bacteria</taxon>
        <taxon>Bacillati</taxon>
        <taxon>Actinomycetota</taxon>
        <taxon>Actinomycetes</taxon>
        <taxon>Mycobacteriales</taxon>
        <taxon>Corynebacteriaceae</taxon>
        <taxon>Corynebacterium</taxon>
    </lineage>
</organism>
<dbReference type="EMBL" id="CP064955">
    <property type="protein sequence ID" value="QPK84096.1"/>
    <property type="molecule type" value="Genomic_DNA"/>
</dbReference>
<sequence length="144" mass="16185">MFAPVTQERIEGHLDTLNLTHFRGESDGLTRTGFPGLVCFFQVEDAGFKVTARWLPICDTNADALELRLVVNELNRSLPLVRVHPVRREDGSTVVLIEAPFFTSGAVSDEQFAAMIEFYFSAIHHVKAQLEKRLPQLAEKDSTQ</sequence>
<evidence type="ECO:0000313" key="2">
    <source>
        <dbReference type="Proteomes" id="UP000594586"/>
    </source>
</evidence>
<evidence type="ECO:0000313" key="1">
    <source>
        <dbReference type="EMBL" id="QPK84096.1"/>
    </source>
</evidence>
<accession>A0A7T0KNQ3</accession>
<dbReference type="Pfam" id="PF10722">
    <property type="entry name" value="YbjN"/>
    <property type="match status" value="1"/>
</dbReference>
<gene>
    <name evidence="1" type="ORF">G7Y29_04830</name>
</gene>
<proteinExistence type="predicted"/>
<keyword evidence="2" id="KW-1185">Reference proteome</keyword>
<dbReference type="Proteomes" id="UP000594586">
    <property type="component" value="Chromosome"/>
</dbReference>
<dbReference type="KEGG" id="cqn:G7Y29_04830"/>
<name>A0A7T0KNQ3_9CORY</name>
<protein>
    <submittedName>
        <fullName evidence="1">YbjN domain-containing protein</fullName>
    </submittedName>
</protein>
<dbReference type="RefSeq" id="WP_165004698.1">
    <property type="nucleotide sequence ID" value="NZ_CP064955.1"/>
</dbReference>
<reference evidence="1 2" key="1">
    <citation type="submission" date="2020-11" db="EMBL/GenBank/DDBJ databases">
        <title>Corynebacterium sp. MC1420.</title>
        <authorList>
            <person name="Zhou J."/>
        </authorList>
    </citation>
    <scope>NUCLEOTIDE SEQUENCE [LARGE SCALE GENOMIC DNA]</scope>
    <source>
        <strain evidence="1 2">MC1420</strain>
    </source>
</reference>
<dbReference type="AlphaFoldDB" id="A0A7T0KNQ3"/>
<dbReference type="InterPro" id="IPR019660">
    <property type="entry name" value="Put_sensory_transdc_reg_YbjN"/>
</dbReference>